<dbReference type="EMBL" id="BKAR01000027">
    <property type="protein sequence ID" value="GEP85338.1"/>
    <property type="molecule type" value="Genomic_DNA"/>
</dbReference>
<reference evidence="1 2" key="1">
    <citation type="submission" date="2019-07" db="EMBL/GenBank/DDBJ databases">
        <title>Whole genome shotgun sequence of Staphylococcus piscifermentans NBRC 109625.</title>
        <authorList>
            <person name="Hosoyama A."/>
            <person name="Uohara A."/>
            <person name="Ohji S."/>
            <person name="Ichikawa N."/>
        </authorList>
    </citation>
    <scope>NUCLEOTIDE SEQUENCE [LARGE SCALE GENOMIC DNA]</scope>
    <source>
        <strain evidence="1 2">NBRC 109625</strain>
    </source>
</reference>
<evidence type="ECO:0000313" key="1">
    <source>
        <dbReference type="EMBL" id="GEP85338.1"/>
    </source>
</evidence>
<sequence>MKVKNYILYGVIVLVMVAIFLLIVMSNANEPLDKYEKHDLKTEKHVSLTGGHSHEKHLQ</sequence>
<comment type="caution">
    <text evidence="1">The sequence shown here is derived from an EMBL/GenBank/DDBJ whole genome shotgun (WGS) entry which is preliminary data.</text>
</comment>
<protein>
    <submittedName>
        <fullName evidence="1">Uncharacterized protein</fullName>
    </submittedName>
</protein>
<dbReference type="Proteomes" id="UP000321736">
    <property type="component" value="Unassembled WGS sequence"/>
</dbReference>
<keyword evidence="2" id="KW-1185">Reference proteome</keyword>
<evidence type="ECO:0000313" key="2">
    <source>
        <dbReference type="Proteomes" id="UP000321736"/>
    </source>
</evidence>
<accession>A0A239TGX7</accession>
<proteinExistence type="predicted"/>
<dbReference type="RefSeq" id="WP_095102971.1">
    <property type="nucleotide sequence ID" value="NZ_BKAR01000027.1"/>
</dbReference>
<dbReference type="OrthoDB" id="2409221at2"/>
<dbReference type="AlphaFoldDB" id="A0A239TGX7"/>
<name>A0A239TGX7_9STAP</name>
<organism evidence="1 2">
    <name type="scientific">Staphylococcus piscifermentans</name>
    <dbReference type="NCBI Taxonomy" id="70258"/>
    <lineage>
        <taxon>Bacteria</taxon>
        <taxon>Bacillati</taxon>
        <taxon>Bacillota</taxon>
        <taxon>Bacilli</taxon>
        <taxon>Bacillales</taxon>
        <taxon>Staphylococcaceae</taxon>
        <taxon>Staphylococcus</taxon>
    </lineage>
</organism>
<gene>
    <name evidence="1" type="ORF">SPI02_19230</name>
</gene>